<gene>
    <name evidence="2" type="ORF">ACFOEN_13360</name>
</gene>
<reference evidence="3" key="1">
    <citation type="journal article" date="2019" name="Int. J. Syst. Evol. Microbiol.">
        <title>The Global Catalogue of Microorganisms (GCM) 10K type strain sequencing project: providing services to taxonomists for standard genome sequencing and annotation.</title>
        <authorList>
            <consortium name="The Broad Institute Genomics Platform"/>
            <consortium name="The Broad Institute Genome Sequencing Center for Infectious Disease"/>
            <person name="Wu L."/>
            <person name="Ma J."/>
        </authorList>
    </citation>
    <scope>NUCLEOTIDE SEQUENCE [LARGE SCALE GENOMIC DNA]</scope>
    <source>
        <strain evidence="3">KCTC 52168</strain>
    </source>
</reference>
<dbReference type="Proteomes" id="UP001595556">
    <property type="component" value="Unassembled WGS sequence"/>
</dbReference>
<comment type="caution">
    <text evidence="2">The sequence shown here is derived from an EMBL/GenBank/DDBJ whole genome shotgun (WGS) entry which is preliminary data.</text>
</comment>
<feature type="compositionally biased region" description="Polar residues" evidence="1">
    <location>
        <begin position="10"/>
        <end position="23"/>
    </location>
</feature>
<keyword evidence="3" id="KW-1185">Reference proteome</keyword>
<evidence type="ECO:0000313" key="2">
    <source>
        <dbReference type="EMBL" id="MFC3148614.1"/>
    </source>
</evidence>
<dbReference type="Pfam" id="PF11899">
    <property type="entry name" value="DUF3419"/>
    <property type="match status" value="1"/>
</dbReference>
<accession>A0ABV7H7V6</accession>
<dbReference type="EMBL" id="JBHRTI010000007">
    <property type="protein sequence ID" value="MFC3148614.1"/>
    <property type="molecule type" value="Genomic_DNA"/>
</dbReference>
<organism evidence="2 3">
    <name type="scientific">Piscinibacterium candidicorallinum</name>
    <dbReference type="NCBI Taxonomy" id="1793872"/>
    <lineage>
        <taxon>Bacteria</taxon>
        <taxon>Pseudomonadati</taxon>
        <taxon>Pseudomonadota</taxon>
        <taxon>Betaproteobacteria</taxon>
        <taxon>Burkholderiales</taxon>
        <taxon>Piscinibacterium</taxon>
    </lineage>
</organism>
<proteinExistence type="predicted"/>
<name>A0ABV7H7V6_9BURK</name>
<protein>
    <submittedName>
        <fullName evidence="2">DUF3419 family protein</fullName>
    </submittedName>
</protein>
<dbReference type="InterPro" id="IPR021829">
    <property type="entry name" value="DUF3419"/>
</dbReference>
<evidence type="ECO:0000313" key="3">
    <source>
        <dbReference type="Proteomes" id="UP001595556"/>
    </source>
</evidence>
<feature type="region of interest" description="Disordered" evidence="1">
    <location>
        <begin position="1"/>
        <end position="23"/>
    </location>
</feature>
<dbReference type="PANTHER" id="PTHR47473:SF1">
    <property type="entry name" value="METHYLTRANSFERASE DOMAIN-CONTAINING PROTEIN"/>
    <property type="match status" value="1"/>
</dbReference>
<sequence>MEPHRPTPLLSATQGASTSALPQATALSDQRAGELLEHAVFGHRAGEADAKPGLLDRWFASWFKQLVYTQIWEDPRVDREVLQLRPEHRVLTLASGGCNALSYLLDSPAEVVALDLNHNHLALVALKQAAARALPDAAQYQRFFAGAADDLNVALYDELIAPQLSPEVRAYWNQRDWLGRRRIGWFARGFYKQGLLGKFVRAASFFARLHGVRLSEWAEQRTEFEQAAWFDAKVAPIFDSRFARWVCSSPLIVYNLGIPPAQYQALCNGRPETMAEVLKARARQLATVSAREDNYFAWQAFTGGYAWRGLQQRAATAGHEGPLPPYLQRAHFETLRAHAHRLKLRHENVLDHLASEASASLDRYVLLDAQDWMSAAQLTRLWTQITRTARPGARVIFRTAGTTSPLPHALPPELLAAWGRIEPASALNAEDRSGIYGGFFAYTLRQVRG</sequence>
<dbReference type="RefSeq" id="WP_377304724.1">
    <property type="nucleotide sequence ID" value="NZ_CP180191.1"/>
</dbReference>
<evidence type="ECO:0000256" key="1">
    <source>
        <dbReference type="SAM" id="MobiDB-lite"/>
    </source>
</evidence>
<dbReference type="PANTHER" id="PTHR47473">
    <property type="entry name" value="BTA1P"/>
    <property type="match status" value="1"/>
</dbReference>